<sequence>VDDGAEGLNVARGRSENEGKGGDLLVTWF</sequence>
<evidence type="ECO:0000313" key="2">
    <source>
        <dbReference type="EMBL" id="MCI71147.1"/>
    </source>
</evidence>
<proteinExistence type="predicted"/>
<dbReference type="Proteomes" id="UP000265520">
    <property type="component" value="Unassembled WGS sequence"/>
</dbReference>
<protein>
    <submittedName>
        <fullName evidence="2">Uncharacterized protein</fullName>
    </submittedName>
</protein>
<evidence type="ECO:0000313" key="3">
    <source>
        <dbReference type="Proteomes" id="UP000265520"/>
    </source>
</evidence>
<evidence type="ECO:0000256" key="1">
    <source>
        <dbReference type="SAM" id="MobiDB-lite"/>
    </source>
</evidence>
<name>A0A392UE77_9FABA</name>
<feature type="region of interest" description="Disordered" evidence="1">
    <location>
        <begin position="1"/>
        <end position="22"/>
    </location>
</feature>
<dbReference type="EMBL" id="LXQA010790505">
    <property type="protein sequence ID" value="MCI71147.1"/>
    <property type="molecule type" value="Genomic_DNA"/>
</dbReference>
<reference evidence="2 3" key="1">
    <citation type="journal article" date="2018" name="Front. Plant Sci.">
        <title>Red Clover (Trifolium pratense) and Zigzag Clover (T. medium) - A Picture of Genomic Similarities and Differences.</title>
        <authorList>
            <person name="Dluhosova J."/>
            <person name="Istvanek J."/>
            <person name="Nedelnik J."/>
            <person name="Repkova J."/>
        </authorList>
    </citation>
    <scope>NUCLEOTIDE SEQUENCE [LARGE SCALE GENOMIC DNA]</scope>
    <source>
        <strain evidence="3">cv. 10/8</strain>
        <tissue evidence="2">Leaf</tissue>
    </source>
</reference>
<dbReference type="AlphaFoldDB" id="A0A392UE77"/>
<comment type="caution">
    <text evidence="2">The sequence shown here is derived from an EMBL/GenBank/DDBJ whole genome shotgun (WGS) entry which is preliminary data.</text>
</comment>
<keyword evidence="3" id="KW-1185">Reference proteome</keyword>
<organism evidence="2 3">
    <name type="scientific">Trifolium medium</name>
    <dbReference type="NCBI Taxonomy" id="97028"/>
    <lineage>
        <taxon>Eukaryota</taxon>
        <taxon>Viridiplantae</taxon>
        <taxon>Streptophyta</taxon>
        <taxon>Embryophyta</taxon>
        <taxon>Tracheophyta</taxon>
        <taxon>Spermatophyta</taxon>
        <taxon>Magnoliopsida</taxon>
        <taxon>eudicotyledons</taxon>
        <taxon>Gunneridae</taxon>
        <taxon>Pentapetalae</taxon>
        <taxon>rosids</taxon>
        <taxon>fabids</taxon>
        <taxon>Fabales</taxon>
        <taxon>Fabaceae</taxon>
        <taxon>Papilionoideae</taxon>
        <taxon>50 kb inversion clade</taxon>
        <taxon>NPAAA clade</taxon>
        <taxon>Hologalegina</taxon>
        <taxon>IRL clade</taxon>
        <taxon>Trifolieae</taxon>
        <taxon>Trifolium</taxon>
    </lineage>
</organism>
<accession>A0A392UE77</accession>
<feature type="non-terminal residue" evidence="2">
    <location>
        <position position="1"/>
    </location>
</feature>